<protein>
    <submittedName>
        <fullName evidence="1">Alpha/beta-hydrolase</fullName>
    </submittedName>
</protein>
<reference evidence="1" key="2">
    <citation type="journal article" date="2022" name="New Phytol.">
        <title>Evolutionary transition to the ectomycorrhizal habit in the genomes of a hyperdiverse lineage of mushroom-forming fungi.</title>
        <authorList>
            <person name="Looney B."/>
            <person name="Miyauchi S."/>
            <person name="Morin E."/>
            <person name="Drula E."/>
            <person name="Courty P.E."/>
            <person name="Kohler A."/>
            <person name="Kuo A."/>
            <person name="LaButti K."/>
            <person name="Pangilinan J."/>
            <person name="Lipzen A."/>
            <person name="Riley R."/>
            <person name="Andreopoulos W."/>
            <person name="He G."/>
            <person name="Johnson J."/>
            <person name="Nolan M."/>
            <person name="Tritt A."/>
            <person name="Barry K.W."/>
            <person name="Grigoriev I.V."/>
            <person name="Nagy L.G."/>
            <person name="Hibbett D."/>
            <person name="Henrissat B."/>
            <person name="Matheny P.B."/>
            <person name="Labbe J."/>
            <person name="Martin F.M."/>
        </authorList>
    </citation>
    <scope>NUCLEOTIDE SEQUENCE</scope>
    <source>
        <strain evidence="1">EC-137</strain>
    </source>
</reference>
<sequence>MSSFFPSFESFAKGTAATAAGLGTLAGIGLLYYGQNYLIYPSAFPQGSREQVPVPSEFGLPYTDLTLTTPDGVKIKAFLLTQRRHLEIHGAAEIPWSLEDDGDETHLISRQFVASRPTVIMFHGNGGNHGHRIPLARIFYLKMRCNVLMPSYHGYGLSEGTPSEKGLQMDAQTALDYVLQDEMLGKTTVIIYGQSIGGAVAIDLASKNPHAISALILENTFTSLPRLIPTAMPFLSPVAFLCHQKWESYLKVPTLPTRIRALLLGGVHDEVVPRTHMHDLWALFRARFAAGRTAAAHDPTKASAPGEPDKDLAPAVSMDDPPPLSENAGGDRFVEFGAGTHNDTCVQPGYWQAVAEFVGSLEGVNMPVGRARRAGSGL</sequence>
<dbReference type="EMBL" id="MU273472">
    <property type="protein sequence ID" value="KAI0036346.1"/>
    <property type="molecule type" value="Genomic_DNA"/>
</dbReference>
<name>A0ACB8QYK6_9AGAM</name>
<organism evidence="1 2">
    <name type="scientific">Vararia minispora EC-137</name>
    <dbReference type="NCBI Taxonomy" id="1314806"/>
    <lineage>
        <taxon>Eukaryota</taxon>
        <taxon>Fungi</taxon>
        <taxon>Dikarya</taxon>
        <taxon>Basidiomycota</taxon>
        <taxon>Agaricomycotina</taxon>
        <taxon>Agaricomycetes</taxon>
        <taxon>Russulales</taxon>
        <taxon>Lachnocladiaceae</taxon>
        <taxon>Vararia</taxon>
    </lineage>
</organism>
<keyword evidence="2" id="KW-1185">Reference proteome</keyword>
<comment type="caution">
    <text evidence="1">The sequence shown here is derived from an EMBL/GenBank/DDBJ whole genome shotgun (WGS) entry which is preliminary data.</text>
</comment>
<gene>
    <name evidence="1" type="ORF">K488DRAFT_41249</name>
</gene>
<proteinExistence type="predicted"/>
<dbReference type="Proteomes" id="UP000814128">
    <property type="component" value="Unassembled WGS sequence"/>
</dbReference>
<evidence type="ECO:0000313" key="1">
    <source>
        <dbReference type="EMBL" id="KAI0036346.1"/>
    </source>
</evidence>
<evidence type="ECO:0000313" key="2">
    <source>
        <dbReference type="Proteomes" id="UP000814128"/>
    </source>
</evidence>
<accession>A0ACB8QYK6</accession>
<reference evidence="1" key="1">
    <citation type="submission" date="2021-02" db="EMBL/GenBank/DDBJ databases">
        <authorList>
            <consortium name="DOE Joint Genome Institute"/>
            <person name="Ahrendt S."/>
            <person name="Looney B.P."/>
            <person name="Miyauchi S."/>
            <person name="Morin E."/>
            <person name="Drula E."/>
            <person name="Courty P.E."/>
            <person name="Chicoki N."/>
            <person name="Fauchery L."/>
            <person name="Kohler A."/>
            <person name="Kuo A."/>
            <person name="Labutti K."/>
            <person name="Pangilinan J."/>
            <person name="Lipzen A."/>
            <person name="Riley R."/>
            <person name="Andreopoulos W."/>
            <person name="He G."/>
            <person name="Johnson J."/>
            <person name="Barry K.W."/>
            <person name="Grigoriev I.V."/>
            <person name="Nagy L."/>
            <person name="Hibbett D."/>
            <person name="Henrissat B."/>
            <person name="Matheny P.B."/>
            <person name="Labbe J."/>
            <person name="Martin F."/>
        </authorList>
    </citation>
    <scope>NUCLEOTIDE SEQUENCE</scope>
    <source>
        <strain evidence="1">EC-137</strain>
    </source>
</reference>